<dbReference type="OrthoDB" id="7683403at2759"/>
<feature type="transmembrane region" description="Helical" evidence="10">
    <location>
        <begin position="640"/>
        <end position="661"/>
    </location>
</feature>
<dbReference type="PANTHER" id="PTHR47154:SF2">
    <property type="entry name" value="G-PROTEIN COUPLED RECEPTOR MTH-RELATED"/>
    <property type="match status" value="1"/>
</dbReference>
<dbReference type="PROSITE" id="PS50261">
    <property type="entry name" value="G_PROTEIN_RECEP_F2_4"/>
    <property type="match status" value="1"/>
</dbReference>
<keyword evidence="8" id="KW-0675">Receptor</keyword>
<feature type="chain" id="PRO_5029757225" description="G-protein coupled receptors family 2 profile 2 domain-containing protein" evidence="11">
    <location>
        <begin position="25"/>
        <end position="722"/>
    </location>
</feature>
<dbReference type="GeneID" id="100679521"/>
<keyword evidence="14" id="KW-1185">Reference proteome</keyword>
<feature type="signal peptide" evidence="11">
    <location>
        <begin position="1"/>
        <end position="24"/>
    </location>
</feature>
<dbReference type="GO" id="GO:0007166">
    <property type="term" value="P:cell surface receptor signaling pathway"/>
    <property type="evidence" value="ECO:0007669"/>
    <property type="project" value="InterPro"/>
</dbReference>
<evidence type="ECO:0000256" key="2">
    <source>
        <dbReference type="ARBA" id="ARBA00008979"/>
    </source>
</evidence>
<dbReference type="GO" id="GO:0005886">
    <property type="term" value="C:plasma membrane"/>
    <property type="evidence" value="ECO:0007669"/>
    <property type="project" value="TreeGrafter"/>
</dbReference>
<dbReference type="GO" id="GO:0008528">
    <property type="term" value="F:G protein-coupled peptide receptor activity"/>
    <property type="evidence" value="ECO:0007669"/>
    <property type="project" value="TreeGrafter"/>
</dbReference>
<dbReference type="InterPro" id="IPR051384">
    <property type="entry name" value="Mth_GPCR"/>
</dbReference>
<dbReference type="InterPro" id="IPR000832">
    <property type="entry name" value="GPCR_2_secretin-like"/>
</dbReference>
<dbReference type="InterPro" id="IPR023311">
    <property type="entry name" value="Methusela_ecto_dom_2"/>
</dbReference>
<dbReference type="GO" id="GO:0012505">
    <property type="term" value="C:endomembrane system"/>
    <property type="evidence" value="ECO:0007669"/>
    <property type="project" value="UniProtKB-SubCell"/>
</dbReference>
<dbReference type="AlphaFoldDB" id="A0A7M7HA65"/>
<dbReference type="Gene3D" id="1.20.1070.10">
    <property type="entry name" value="Rhodopsin 7-helix transmembrane proteins"/>
    <property type="match status" value="1"/>
</dbReference>
<dbReference type="SUPFAM" id="SSF63877">
    <property type="entry name" value="Methuselah ectodomain"/>
    <property type="match status" value="1"/>
</dbReference>
<dbReference type="InterPro" id="IPR036272">
    <property type="entry name" value="Methuselah_N_sf"/>
</dbReference>
<evidence type="ECO:0000256" key="1">
    <source>
        <dbReference type="ARBA" id="ARBA00004127"/>
    </source>
</evidence>
<keyword evidence="4 11" id="KW-0732">Signal</keyword>
<feature type="transmembrane region" description="Helical" evidence="10">
    <location>
        <begin position="545"/>
        <end position="570"/>
    </location>
</feature>
<feature type="transmembrane region" description="Helical" evidence="10">
    <location>
        <begin position="417"/>
        <end position="437"/>
    </location>
</feature>
<dbReference type="SUPFAM" id="SSF81321">
    <property type="entry name" value="Family A G protein-coupled receptor-like"/>
    <property type="match status" value="1"/>
</dbReference>
<dbReference type="KEGG" id="nvi:100679521"/>
<accession>A0A7M7HA65</accession>
<evidence type="ECO:0000256" key="3">
    <source>
        <dbReference type="ARBA" id="ARBA00022692"/>
    </source>
</evidence>
<evidence type="ECO:0000256" key="4">
    <source>
        <dbReference type="ARBA" id="ARBA00022729"/>
    </source>
</evidence>
<dbReference type="Gene3D" id="2.170.180.11">
    <property type="entry name" value="Methuselah ectodomain, domain 2"/>
    <property type="match status" value="1"/>
</dbReference>
<keyword evidence="6" id="KW-0297">G-protein coupled receptor</keyword>
<evidence type="ECO:0000256" key="7">
    <source>
        <dbReference type="ARBA" id="ARBA00023136"/>
    </source>
</evidence>
<comment type="subcellular location">
    <subcellularLocation>
        <location evidence="1">Endomembrane system</location>
        <topology evidence="1">Multi-pass membrane protein</topology>
    </subcellularLocation>
</comment>
<feature type="transmembrane region" description="Helical" evidence="10">
    <location>
        <begin position="604"/>
        <end position="620"/>
    </location>
</feature>
<evidence type="ECO:0000256" key="8">
    <source>
        <dbReference type="ARBA" id="ARBA00023170"/>
    </source>
</evidence>
<reference evidence="13" key="1">
    <citation type="submission" date="2021-01" db="UniProtKB">
        <authorList>
            <consortium name="EnsemblMetazoa"/>
        </authorList>
    </citation>
    <scope>IDENTIFICATION</scope>
</reference>
<organism evidence="13 14">
    <name type="scientific">Nasonia vitripennis</name>
    <name type="common">Parasitic wasp</name>
    <dbReference type="NCBI Taxonomy" id="7425"/>
    <lineage>
        <taxon>Eukaryota</taxon>
        <taxon>Metazoa</taxon>
        <taxon>Ecdysozoa</taxon>
        <taxon>Arthropoda</taxon>
        <taxon>Hexapoda</taxon>
        <taxon>Insecta</taxon>
        <taxon>Pterygota</taxon>
        <taxon>Neoptera</taxon>
        <taxon>Endopterygota</taxon>
        <taxon>Hymenoptera</taxon>
        <taxon>Apocrita</taxon>
        <taxon>Proctotrupomorpha</taxon>
        <taxon>Chalcidoidea</taxon>
        <taxon>Pteromalidae</taxon>
        <taxon>Pteromalinae</taxon>
        <taxon>Nasonia</taxon>
    </lineage>
</organism>
<dbReference type="CDD" id="cd15039">
    <property type="entry name" value="7tmB3_Methuselah-like"/>
    <property type="match status" value="1"/>
</dbReference>
<dbReference type="EnsemblMetazoa" id="XM_008209439">
    <property type="protein sequence ID" value="XP_008207661"/>
    <property type="gene ID" value="LOC100679521"/>
</dbReference>
<evidence type="ECO:0000256" key="6">
    <source>
        <dbReference type="ARBA" id="ARBA00023040"/>
    </source>
</evidence>
<dbReference type="InterPro" id="IPR017981">
    <property type="entry name" value="GPCR_2-like_7TM"/>
</dbReference>
<evidence type="ECO:0000256" key="11">
    <source>
        <dbReference type="SAM" id="SignalP"/>
    </source>
</evidence>
<evidence type="ECO:0000313" key="14">
    <source>
        <dbReference type="Proteomes" id="UP000002358"/>
    </source>
</evidence>
<dbReference type="PANTHER" id="PTHR47154">
    <property type="entry name" value="G-PROTEIN COUPLED RECEPTOR MTH-RELATED"/>
    <property type="match status" value="1"/>
</dbReference>
<name>A0A7M7HA65_NASVI</name>
<sequence length="722" mass="79960">MSGSGSSRILVFLLLLRLLHSSRARIIDKCCRNGDVLVLTDDASNLLRCLPQLREDGMSFYSVETSHSVGLPNCTSHYVLRLPEDEPRTIPSTSCLDVFFDRSTLQDVPVIVLCANSEARPATSVPEISRIFDIRKCCPGDEAVYDVDKKFCARRAAASRGVEDAGHTADLRGFIAVYNGPPTCEHALVDYKLGKEDVYYNDDDEAAGGAGAVSITIPWSGSNKRNITIDRDNACLDWISSSGGGPAVVAARVCREADYCLANPCIRKCCPENKINIKCRDAGSVEKFRASLAAANASGGFDPRNYGLLIGKPCKSYYVTEPSEQWSIGRDGELFVIPNYPVHNHVNSCLEFVQNDTDRADGIYPVVCFDNDEHYVPDARYEITSVLALISSIFLLATLLVYVCLPGLQNLHGKTLMCHVTSLLFAYGFLGITGLLTHTVFDQDGIDEHVVDKVCKYLGYAILFCFHAAFFWLNVMCFDIWWTFGGMRGQSSAASKRRQQRQRFLAYCGYAWGLAFVLTSIAATVELTGLLDSSVGRERCWFASHSIGGIVFFAIPVSLTLLMNVVFFAITSHRCSKIKADIKRAMTGVKDPSSRKFHSDKTRLIMNLKLFVVMGIPWILENVPVYLSYYGSFPLWAQEVFYVADVVNSLQGLWIFVLFVLKPKVFRALRKRFETGPSKGNNMSKSCSANKLNVVHQMGNVRKSSSTSTITSNFVVSSSAYN</sequence>
<dbReference type="RefSeq" id="XP_008207661.2">
    <property type="nucleotide sequence ID" value="XM_008209439.4"/>
</dbReference>
<feature type="transmembrane region" description="Helical" evidence="10">
    <location>
        <begin position="386"/>
        <end position="405"/>
    </location>
</feature>
<comment type="similarity">
    <text evidence="2">Belongs to the G-protein coupled receptor 2 family. Mth subfamily.</text>
</comment>
<evidence type="ECO:0000256" key="10">
    <source>
        <dbReference type="SAM" id="Phobius"/>
    </source>
</evidence>
<keyword evidence="7 10" id="KW-0472">Membrane</keyword>
<dbReference type="Proteomes" id="UP000002358">
    <property type="component" value="Chromosome 5"/>
</dbReference>
<feature type="domain" description="G-protein coupled receptors family 2 profile 2" evidence="12">
    <location>
        <begin position="380"/>
        <end position="663"/>
    </location>
</feature>
<dbReference type="InParanoid" id="A0A7M7HA65"/>
<dbReference type="FunCoup" id="A0A7M7HA65">
    <property type="interactions" value="10"/>
</dbReference>
<feature type="transmembrane region" description="Helical" evidence="10">
    <location>
        <begin position="457"/>
        <end position="484"/>
    </location>
</feature>
<keyword evidence="5 10" id="KW-1133">Transmembrane helix</keyword>
<keyword evidence="9" id="KW-0807">Transducer</keyword>
<protein>
    <recommendedName>
        <fullName evidence="12">G-protein coupled receptors family 2 profile 2 domain-containing protein</fullName>
    </recommendedName>
</protein>
<evidence type="ECO:0000256" key="5">
    <source>
        <dbReference type="ARBA" id="ARBA00022989"/>
    </source>
</evidence>
<evidence type="ECO:0000313" key="13">
    <source>
        <dbReference type="EnsemblMetazoa" id="XP_008207661"/>
    </source>
</evidence>
<dbReference type="Pfam" id="PF00002">
    <property type="entry name" value="7tm_2"/>
    <property type="match status" value="1"/>
</dbReference>
<proteinExistence type="inferred from homology"/>
<feature type="transmembrane region" description="Helical" evidence="10">
    <location>
        <begin position="504"/>
        <end position="525"/>
    </location>
</feature>
<keyword evidence="3 10" id="KW-0812">Transmembrane</keyword>
<evidence type="ECO:0000256" key="9">
    <source>
        <dbReference type="ARBA" id="ARBA00023224"/>
    </source>
</evidence>
<evidence type="ECO:0000259" key="12">
    <source>
        <dbReference type="PROSITE" id="PS50261"/>
    </source>
</evidence>